<protein>
    <recommendedName>
        <fullName evidence="5">ATP-grasp domain-containing protein</fullName>
    </recommendedName>
</protein>
<dbReference type="GO" id="GO:0016874">
    <property type="term" value="F:ligase activity"/>
    <property type="evidence" value="ECO:0007669"/>
    <property type="project" value="UniProtKB-KW"/>
</dbReference>
<evidence type="ECO:0000256" key="4">
    <source>
        <dbReference type="PROSITE-ProRule" id="PRU00409"/>
    </source>
</evidence>
<evidence type="ECO:0000256" key="3">
    <source>
        <dbReference type="ARBA" id="ARBA00022840"/>
    </source>
</evidence>
<evidence type="ECO:0000259" key="5">
    <source>
        <dbReference type="PROSITE" id="PS50975"/>
    </source>
</evidence>
<proteinExistence type="predicted"/>
<sequence>MAPPQAVVIVDPLSTGCSLALEAASRGYSVIALWDGDLPQEVMFHTPASAKSLHYHAVVHERATVEETAAAVLAAAGNLGLAACIAGAEPGVSLADALSQELGLRTNGISAARRNKWCQQESVRSAGLRAVRQACGSQWCDLRAFVEAEPMPIIVKPAEGAGSDGVRLCRSPKEAEAHVRLLAKRPHIFGLQNKEVLCQEFLRGREYVVDHVSRDGEHKTMMVWVYDKRPANGAEFVEHGMLPVNPGSAVASKVIHYARAVLDALGIRNGPSHGEVIMTQTGPCLVEMNCRTHGGDGAWLPLARALTGGYTQVDATMDAFLDEEAFQQLPEVPPNPLRASGLNVELVSFKEGLVKATPGYDRIRRMESFVSLEPACEVGSTLRPTVDILSQAGSVILMHEDPKVVRRDHDEIRRMEAEHSLFDVVEI</sequence>
<keyword evidence="2 4" id="KW-0547">Nucleotide-binding</keyword>
<accession>A0A7S4VUR9</accession>
<feature type="domain" description="ATP-grasp" evidence="5">
    <location>
        <begin position="120"/>
        <end position="321"/>
    </location>
</feature>
<gene>
    <name evidence="6" type="ORF">AMON00008_LOCUS53382</name>
</gene>
<dbReference type="PANTHER" id="PTHR43585:SF2">
    <property type="entry name" value="ATP-GRASP ENZYME FSQD"/>
    <property type="match status" value="1"/>
</dbReference>
<evidence type="ECO:0000256" key="2">
    <source>
        <dbReference type="ARBA" id="ARBA00022741"/>
    </source>
</evidence>
<evidence type="ECO:0000256" key="1">
    <source>
        <dbReference type="ARBA" id="ARBA00022598"/>
    </source>
</evidence>
<dbReference type="Pfam" id="PF13535">
    <property type="entry name" value="ATP-grasp_4"/>
    <property type="match status" value="1"/>
</dbReference>
<dbReference type="EMBL" id="HBNR01075147">
    <property type="protein sequence ID" value="CAE4651479.1"/>
    <property type="molecule type" value="Transcribed_RNA"/>
</dbReference>
<dbReference type="PANTHER" id="PTHR43585">
    <property type="entry name" value="FUMIPYRROLE BIOSYNTHESIS PROTEIN C"/>
    <property type="match status" value="1"/>
</dbReference>
<dbReference type="SUPFAM" id="SSF56059">
    <property type="entry name" value="Glutathione synthetase ATP-binding domain-like"/>
    <property type="match status" value="1"/>
</dbReference>
<keyword evidence="1" id="KW-0436">Ligase</keyword>
<reference evidence="6" key="1">
    <citation type="submission" date="2021-01" db="EMBL/GenBank/DDBJ databases">
        <authorList>
            <person name="Corre E."/>
            <person name="Pelletier E."/>
            <person name="Niang G."/>
            <person name="Scheremetjew M."/>
            <person name="Finn R."/>
            <person name="Kale V."/>
            <person name="Holt S."/>
            <person name="Cochrane G."/>
            <person name="Meng A."/>
            <person name="Brown T."/>
            <person name="Cohen L."/>
        </authorList>
    </citation>
    <scope>NUCLEOTIDE SEQUENCE</scope>
    <source>
        <strain evidence="6">CCMP3105</strain>
    </source>
</reference>
<dbReference type="Gene3D" id="3.30.470.20">
    <property type="entry name" value="ATP-grasp fold, B domain"/>
    <property type="match status" value="1"/>
</dbReference>
<dbReference type="PROSITE" id="PS50975">
    <property type="entry name" value="ATP_GRASP"/>
    <property type="match status" value="1"/>
</dbReference>
<dbReference type="GO" id="GO:0005524">
    <property type="term" value="F:ATP binding"/>
    <property type="evidence" value="ECO:0007669"/>
    <property type="project" value="UniProtKB-UniRule"/>
</dbReference>
<dbReference type="GO" id="GO:0046872">
    <property type="term" value="F:metal ion binding"/>
    <property type="evidence" value="ECO:0007669"/>
    <property type="project" value="InterPro"/>
</dbReference>
<evidence type="ECO:0000313" key="6">
    <source>
        <dbReference type="EMBL" id="CAE4651479.1"/>
    </source>
</evidence>
<dbReference type="AlphaFoldDB" id="A0A7S4VUR9"/>
<dbReference type="InterPro" id="IPR052032">
    <property type="entry name" value="ATP-dep_AA_Ligase"/>
</dbReference>
<keyword evidence="3 4" id="KW-0067">ATP-binding</keyword>
<dbReference type="InterPro" id="IPR011761">
    <property type="entry name" value="ATP-grasp"/>
</dbReference>
<organism evidence="6">
    <name type="scientific">Alexandrium monilatum</name>
    <dbReference type="NCBI Taxonomy" id="311494"/>
    <lineage>
        <taxon>Eukaryota</taxon>
        <taxon>Sar</taxon>
        <taxon>Alveolata</taxon>
        <taxon>Dinophyceae</taxon>
        <taxon>Gonyaulacales</taxon>
        <taxon>Pyrocystaceae</taxon>
        <taxon>Alexandrium</taxon>
    </lineage>
</organism>
<name>A0A7S4VUR9_9DINO</name>